<reference evidence="5" key="1">
    <citation type="journal article" date="2015" name="Genome Announc.">
        <title>Genome sequence of the AIDS-associated pathogen Penicillium marneffei (ATCC18224) and its near taxonomic relative Talaromyces stipitatus (ATCC10500).</title>
        <authorList>
            <person name="Nierman W.C."/>
            <person name="Fedorova-Abrams N.D."/>
            <person name="Andrianopoulos A."/>
        </authorList>
    </citation>
    <scope>NUCLEOTIDE SEQUENCE [LARGE SCALE GENOMIC DNA]</scope>
    <source>
        <strain evidence="5">ATCC 18224 / CBS 334.59 / QM 7333</strain>
    </source>
</reference>
<evidence type="ECO:0000256" key="3">
    <source>
        <dbReference type="ARBA" id="ARBA00023242"/>
    </source>
</evidence>
<dbReference type="GO" id="GO:0008270">
    <property type="term" value="F:zinc ion binding"/>
    <property type="evidence" value="ECO:0007669"/>
    <property type="project" value="InterPro"/>
</dbReference>
<dbReference type="PANTHER" id="PTHR37534:SF4">
    <property type="entry name" value="ZN(II)2CYS6 TRANSCRIPTION FACTOR (EUROFUNG)"/>
    <property type="match status" value="1"/>
</dbReference>
<dbReference type="HOGENOM" id="CLU_008719_6_2_1"/>
<evidence type="ECO:0000313" key="5">
    <source>
        <dbReference type="Proteomes" id="UP000001294"/>
    </source>
</evidence>
<sequence>MTLEQYSAWLNFRSGQWGNLRHLPGALDAARAVFGAECVVANVRDEAKPRCQNCIDKGFQCQYGSQLTFLTKNVITVSTPEVPRAYSNIKFVPEDPQNILNEGSSWEDEDSLTPTDVPGLVESRSEPIPHSAVGAVGAVTTILQHNEHISHDDPSFAHWADCEAESPSLDLNPRLSFYSPQDQSTNLSYHRHDDHLQDDTFPVPAGRLHSEAEAISPVIVSDKDEFAARGLLALISREDVAPVLGERLGIDPHRGRTASDATPLTSFDNASYDIAITRPATTQKTTELLRHYRYEVAPWLDLCDMYQSFGIAAFQYAIDSERILRALLLLSEASLHNNNLDRRSSALLSDSSLPLNMFFSDKGYNENEADEYSFMTTALTMAFRRVHSFVSDLSHAWSMNKVPINMDLLNSLMVDIATSKPTSAIYWLFLRLELSTALANDDTIRFPLPLSLPWEPVDIFPETMDSLAGLTWRLSNFAHRPLIMLGQAMQLLSKDGGEEGPSLPGSSRVDSWKYLINELERWRKERPEEFRPIMELPPSSVEPDSSFPTILFTNGAGIFGNQLYHTAMLMLLLDKPRTVRLTYLPPFVLSPLWHAQCICSISLNNDRRECWDPCLLASFLVAAKRMTHEFQQQDILHGLNRIQTLTGWDIREYVAELQEKWGLLNAV</sequence>
<dbReference type="GO" id="GO:0045944">
    <property type="term" value="P:positive regulation of transcription by RNA polymerase II"/>
    <property type="evidence" value="ECO:0007669"/>
    <property type="project" value="TreeGrafter"/>
</dbReference>
<name>B6QJL4_TALMQ</name>
<evidence type="ECO:0000313" key="4">
    <source>
        <dbReference type="EMBL" id="EEA23488.1"/>
    </source>
</evidence>
<dbReference type="AlphaFoldDB" id="B6QJL4"/>
<dbReference type="GO" id="GO:0005634">
    <property type="term" value="C:nucleus"/>
    <property type="evidence" value="ECO:0007669"/>
    <property type="project" value="TreeGrafter"/>
</dbReference>
<evidence type="ECO:0000256" key="2">
    <source>
        <dbReference type="ARBA" id="ARBA00023163"/>
    </source>
</evidence>
<keyword evidence="2" id="KW-0804">Transcription</keyword>
<keyword evidence="1" id="KW-0805">Transcription regulation</keyword>
<accession>B6QJL4</accession>
<evidence type="ECO:0008006" key="6">
    <source>
        <dbReference type="Google" id="ProtNLM"/>
    </source>
</evidence>
<proteinExistence type="predicted"/>
<evidence type="ECO:0000256" key="1">
    <source>
        <dbReference type="ARBA" id="ARBA00023015"/>
    </source>
</evidence>
<dbReference type="GO" id="GO:0000981">
    <property type="term" value="F:DNA-binding transcription factor activity, RNA polymerase II-specific"/>
    <property type="evidence" value="ECO:0007669"/>
    <property type="project" value="InterPro"/>
</dbReference>
<dbReference type="GO" id="GO:0000976">
    <property type="term" value="F:transcription cis-regulatory region binding"/>
    <property type="evidence" value="ECO:0007669"/>
    <property type="project" value="TreeGrafter"/>
</dbReference>
<keyword evidence="3" id="KW-0539">Nucleus</keyword>
<dbReference type="InterPro" id="IPR001138">
    <property type="entry name" value="Zn2Cys6_DnaBD"/>
</dbReference>
<dbReference type="OrthoDB" id="4475584at2759"/>
<dbReference type="PhylomeDB" id="B6QJL4"/>
<dbReference type="Proteomes" id="UP000001294">
    <property type="component" value="Unassembled WGS sequence"/>
</dbReference>
<keyword evidence="5" id="KW-1185">Reference proteome</keyword>
<dbReference type="EMBL" id="DS995902">
    <property type="protein sequence ID" value="EEA23488.1"/>
    <property type="molecule type" value="Genomic_DNA"/>
</dbReference>
<gene>
    <name evidence="4" type="ORF">PMAA_100750</name>
</gene>
<dbReference type="VEuPathDB" id="FungiDB:PMAA_100750"/>
<protein>
    <recommendedName>
        <fullName evidence="6">Zn(2)-C6 fungal-type domain-containing protein</fullName>
    </recommendedName>
</protein>
<dbReference type="PANTHER" id="PTHR37534">
    <property type="entry name" value="TRANSCRIPTIONAL ACTIVATOR PROTEIN UGA3"/>
    <property type="match status" value="1"/>
</dbReference>
<organism evidence="4 5">
    <name type="scientific">Talaromyces marneffei (strain ATCC 18224 / CBS 334.59 / QM 7333)</name>
    <name type="common">Penicillium marneffei</name>
    <dbReference type="NCBI Taxonomy" id="441960"/>
    <lineage>
        <taxon>Eukaryota</taxon>
        <taxon>Fungi</taxon>
        <taxon>Dikarya</taxon>
        <taxon>Ascomycota</taxon>
        <taxon>Pezizomycotina</taxon>
        <taxon>Eurotiomycetes</taxon>
        <taxon>Eurotiomycetidae</taxon>
        <taxon>Eurotiales</taxon>
        <taxon>Trichocomaceae</taxon>
        <taxon>Talaromyces</taxon>
        <taxon>Talaromyces sect. Talaromyces</taxon>
    </lineage>
</organism>
<dbReference type="CDD" id="cd00067">
    <property type="entry name" value="GAL4"/>
    <property type="match status" value="1"/>
</dbReference>